<reference evidence="2 3" key="1">
    <citation type="submission" date="2016-10" db="EMBL/GenBank/DDBJ databases">
        <authorList>
            <person name="de Groot N.N."/>
        </authorList>
    </citation>
    <scope>NUCLEOTIDE SEQUENCE [LARGE SCALE GENOMIC DNA]</scope>
    <source>
        <strain evidence="2 3">CGMCC 1.7666</strain>
    </source>
</reference>
<dbReference type="RefSeq" id="WP_091131693.1">
    <property type="nucleotide sequence ID" value="NZ_FMVJ01000003.1"/>
</dbReference>
<accession>A0A1G5F595</accession>
<evidence type="ECO:0000313" key="2">
    <source>
        <dbReference type="EMBL" id="SCY34070.1"/>
    </source>
</evidence>
<dbReference type="EMBL" id="FMVJ01000003">
    <property type="protein sequence ID" value="SCY34070.1"/>
    <property type="molecule type" value="Genomic_DNA"/>
</dbReference>
<evidence type="ECO:0000256" key="1">
    <source>
        <dbReference type="SAM" id="MobiDB-lite"/>
    </source>
</evidence>
<sequence>MVTPFYAGAHAPRNLACAPHAASLLRASAGAPPVPPGSGPAAVHPGLIEHPDLTPEVQVALLAAVDEAVIAELGDLACVIPDHPRPISAVLALVDAGLLALDLQAGFDASLRVWRPTA</sequence>
<gene>
    <name evidence="2" type="ORF">SAMN02927923_01213</name>
</gene>
<protein>
    <submittedName>
        <fullName evidence="2">Uncharacterized protein</fullName>
    </submittedName>
</protein>
<dbReference type="Proteomes" id="UP000199569">
    <property type="component" value="Unassembled WGS sequence"/>
</dbReference>
<organism evidence="2 3">
    <name type="scientific">Microvirga guangxiensis</name>
    <dbReference type="NCBI Taxonomy" id="549386"/>
    <lineage>
        <taxon>Bacteria</taxon>
        <taxon>Pseudomonadati</taxon>
        <taxon>Pseudomonadota</taxon>
        <taxon>Alphaproteobacteria</taxon>
        <taxon>Hyphomicrobiales</taxon>
        <taxon>Methylobacteriaceae</taxon>
        <taxon>Microvirga</taxon>
    </lineage>
</organism>
<name>A0A1G5F595_9HYPH</name>
<proteinExistence type="predicted"/>
<feature type="region of interest" description="Disordered" evidence="1">
    <location>
        <begin position="28"/>
        <end position="47"/>
    </location>
</feature>
<keyword evidence="3" id="KW-1185">Reference proteome</keyword>
<dbReference type="AlphaFoldDB" id="A0A1G5F595"/>
<evidence type="ECO:0000313" key="3">
    <source>
        <dbReference type="Proteomes" id="UP000199569"/>
    </source>
</evidence>